<dbReference type="EMBL" id="SFCC01000018">
    <property type="protein sequence ID" value="RZQ60275.1"/>
    <property type="molecule type" value="Genomic_DNA"/>
</dbReference>
<feature type="DNA-binding region" description="H-T-H motif" evidence="2">
    <location>
        <begin position="30"/>
        <end position="49"/>
    </location>
</feature>
<comment type="caution">
    <text evidence="4">The sequence shown here is derived from an EMBL/GenBank/DDBJ whole genome shotgun (WGS) entry which is preliminary data.</text>
</comment>
<feature type="domain" description="HTH tetR-type" evidence="3">
    <location>
        <begin position="7"/>
        <end position="67"/>
    </location>
</feature>
<evidence type="ECO:0000259" key="3">
    <source>
        <dbReference type="PROSITE" id="PS50977"/>
    </source>
</evidence>
<evidence type="ECO:0000256" key="2">
    <source>
        <dbReference type="PROSITE-ProRule" id="PRU00335"/>
    </source>
</evidence>
<dbReference type="AlphaFoldDB" id="A0A4V2EL44"/>
<dbReference type="GO" id="GO:0003700">
    <property type="term" value="F:DNA-binding transcription factor activity"/>
    <property type="evidence" value="ECO:0007669"/>
    <property type="project" value="TreeGrafter"/>
</dbReference>
<dbReference type="PRINTS" id="PR00455">
    <property type="entry name" value="HTHTETR"/>
</dbReference>
<dbReference type="InterPro" id="IPR001647">
    <property type="entry name" value="HTH_TetR"/>
</dbReference>
<dbReference type="SUPFAM" id="SSF46689">
    <property type="entry name" value="Homeodomain-like"/>
    <property type="match status" value="1"/>
</dbReference>
<sequence>MPSRRSEGRADRILDAAGDLLMRLGYRKVTVDDIARASGVGKGTVYLHWRTKEELFEALLRREYVELISELLERLAADPGLAQPHRFSRMSFVATCRRPLLLAVSTGDREIIGAMAKGPLHAQDTVAADQYFDCLLRHGLLRDDVPGLAETLHHTSYGFFLPDPSGAPTDVEARADGLAHVVRHAFEPPRKPRQSALVAAAAELRALFGALLDAYQKAIYPDGG</sequence>
<dbReference type="Gene3D" id="1.10.357.10">
    <property type="entry name" value="Tetracycline Repressor, domain 2"/>
    <property type="match status" value="1"/>
</dbReference>
<proteinExistence type="predicted"/>
<reference evidence="4 5" key="1">
    <citation type="submission" date="2019-02" db="EMBL/GenBank/DDBJ databases">
        <title>Draft genome sequence of Amycolatopsis sp. 8-3EHSu isolated from roots of Suaeda maritima.</title>
        <authorList>
            <person name="Duangmal K."/>
            <person name="Chantavorakit T."/>
        </authorList>
    </citation>
    <scope>NUCLEOTIDE SEQUENCE [LARGE SCALE GENOMIC DNA]</scope>
    <source>
        <strain evidence="4 5">8-3EHSu</strain>
    </source>
</reference>
<evidence type="ECO:0000256" key="1">
    <source>
        <dbReference type="ARBA" id="ARBA00023125"/>
    </source>
</evidence>
<name>A0A4V2EL44_9PSEU</name>
<dbReference type="PANTHER" id="PTHR30055">
    <property type="entry name" value="HTH-TYPE TRANSCRIPTIONAL REGULATOR RUTR"/>
    <property type="match status" value="1"/>
</dbReference>
<keyword evidence="5" id="KW-1185">Reference proteome</keyword>
<dbReference type="GO" id="GO:0000976">
    <property type="term" value="F:transcription cis-regulatory region binding"/>
    <property type="evidence" value="ECO:0007669"/>
    <property type="project" value="TreeGrafter"/>
</dbReference>
<organism evidence="4 5">
    <name type="scientific">Amycolatopsis suaedae</name>
    <dbReference type="NCBI Taxonomy" id="2510978"/>
    <lineage>
        <taxon>Bacteria</taxon>
        <taxon>Bacillati</taxon>
        <taxon>Actinomycetota</taxon>
        <taxon>Actinomycetes</taxon>
        <taxon>Pseudonocardiales</taxon>
        <taxon>Pseudonocardiaceae</taxon>
        <taxon>Amycolatopsis</taxon>
    </lineage>
</organism>
<dbReference type="RefSeq" id="WP_130478975.1">
    <property type="nucleotide sequence ID" value="NZ_SFCC01000018.1"/>
</dbReference>
<evidence type="ECO:0000313" key="5">
    <source>
        <dbReference type="Proteomes" id="UP000292003"/>
    </source>
</evidence>
<dbReference type="Proteomes" id="UP000292003">
    <property type="component" value="Unassembled WGS sequence"/>
</dbReference>
<keyword evidence="1 2" id="KW-0238">DNA-binding</keyword>
<accession>A0A4V2EL44</accession>
<evidence type="ECO:0000313" key="4">
    <source>
        <dbReference type="EMBL" id="RZQ60275.1"/>
    </source>
</evidence>
<dbReference type="PROSITE" id="PS01081">
    <property type="entry name" value="HTH_TETR_1"/>
    <property type="match status" value="1"/>
</dbReference>
<protein>
    <submittedName>
        <fullName evidence="4">TetR/AcrR family transcriptional regulator</fullName>
    </submittedName>
</protein>
<dbReference type="InterPro" id="IPR023772">
    <property type="entry name" value="DNA-bd_HTH_TetR-type_CS"/>
</dbReference>
<dbReference type="OrthoDB" id="3682047at2"/>
<gene>
    <name evidence="4" type="ORF">EWH70_30290</name>
</gene>
<dbReference type="Pfam" id="PF00440">
    <property type="entry name" value="TetR_N"/>
    <property type="match status" value="1"/>
</dbReference>
<dbReference type="PROSITE" id="PS50977">
    <property type="entry name" value="HTH_TETR_2"/>
    <property type="match status" value="1"/>
</dbReference>
<dbReference type="InterPro" id="IPR009057">
    <property type="entry name" value="Homeodomain-like_sf"/>
</dbReference>
<dbReference type="InterPro" id="IPR050109">
    <property type="entry name" value="HTH-type_TetR-like_transc_reg"/>
</dbReference>
<dbReference type="PANTHER" id="PTHR30055:SF146">
    <property type="entry name" value="HTH-TYPE TRANSCRIPTIONAL DUAL REGULATOR CECR"/>
    <property type="match status" value="1"/>
</dbReference>